<evidence type="ECO:0000313" key="3">
    <source>
        <dbReference type="Proteomes" id="UP001302812"/>
    </source>
</evidence>
<organism evidence="2 3">
    <name type="scientific">Canariomyces notabilis</name>
    <dbReference type="NCBI Taxonomy" id="2074819"/>
    <lineage>
        <taxon>Eukaryota</taxon>
        <taxon>Fungi</taxon>
        <taxon>Dikarya</taxon>
        <taxon>Ascomycota</taxon>
        <taxon>Pezizomycotina</taxon>
        <taxon>Sordariomycetes</taxon>
        <taxon>Sordariomycetidae</taxon>
        <taxon>Sordariales</taxon>
        <taxon>Chaetomiaceae</taxon>
        <taxon>Canariomyces</taxon>
    </lineage>
</organism>
<protein>
    <submittedName>
        <fullName evidence="2">Uncharacterized protein</fullName>
    </submittedName>
</protein>
<name>A0AAN6QRS7_9PEZI</name>
<dbReference type="Proteomes" id="UP001302812">
    <property type="component" value="Unassembled WGS sequence"/>
</dbReference>
<proteinExistence type="predicted"/>
<evidence type="ECO:0000313" key="2">
    <source>
        <dbReference type="EMBL" id="KAK4111067.1"/>
    </source>
</evidence>
<feature type="region of interest" description="Disordered" evidence="1">
    <location>
        <begin position="30"/>
        <end position="115"/>
    </location>
</feature>
<reference evidence="2" key="2">
    <citation type="submission" date="2023-05" db="EMBL/GenBank/DDBJ databases">
        <authorList>
            <consortium name="Lawrence Berkeley National Laboratory"/>
            <person name="Steindorff A."/>
            <person name="Hensen N."/>
            <person name="Bonometti L."/>
            <person name="Westerberg I."/>
            <person name="Brannstrom I.O."/>
            <person name="Guillou S."/>
            <person name="Cros-Aarteil S."/>
            <person name="Calhoun S."/>
            <person name="Haridas S."/>
            <person name="Kuo A."/>
            <person name="Mondo S."/>
            <person name="Pangilinan J."/>
            <person name="Riley R."/>
            <person name="Labutti K."/>
            <person name="Andreopoulos B."/>
            <person name="Lipzen A."/>
            <person name="Chen C."/>
            <person name="Yanf M."/>
            <person name="Daum C."/>
            <person name="Ng V."/>
            <person name="Clum A."/>
            <person name="Ohm R."/>
            <person name="Martin F."/>
            <person name="Silar P."/>
            <person name="Natvig D."/>
            <person name="Lalanne C."/>
            <person name="Gautier V."/>
            <person name="Ament-Velasquez S.L."/>
            <person name="Kruys A."/>
            <person name="Hutchinson M.I."/>
            <person name="Powell A.J."/>
            <person name="Barry K."/>
            <person name="Miller A.N."/>
            <person name="Grigoriev I.V."/>
            <person name="Debuchy R."/>
            <person name="Gladieux P."/>
            <person name="Thoren M.H."/>
            <person name="Johannesson H."/>
        </authorList>
    </citation>
    <scope>NUCLEOTIDE SEQUENCE</scope>
    <source>
        <strain evidence="2">CBS 508.74</strain>
    </source>
</reference>
<reference evidence="2" key="1">
    <citation type="journal article" date="2023" name="Mol. Phylogenet. Evol.">
        <title>Genome-scale phylogeny and comparative genomics of the fungal order Sordariales.</title>
        <authorList>
            <person name="Hensen N."/>
            <person name="Bonometti L."/>
            <person name="Westerberg I."/>
            <person name="Brannstrom I.O."/>
            <person name="Guillou S."/>
            <person name="Cros-Aarteil S."/>
            <person name="Calhoun S."/>
            <person name="Haridas S."/>
            <person name="Kuo A."/>
            <person name="Mondo S."/>
            <person name="Pangilinan J."/>
            <person name="Riley R."/>
            <person name="LaButti K."/>
            <person name="Andreopoulos B."/>
            <person name="Lipzen A."/>
            <person name="Chen C."/>
            <person name="Yan M."/>
            <person name="Daum C."/>
            <person name="Ng V."/>
            <person name="Clum A."/>
            <person name="Steindorff A."/>
            <person name="Ohm R.A."/>
            <person name="Martin F."/>
            <person name="Silar P."/>
            <person name="Natvig D.O."/>
            <person name="Lalanne C."/>
            <person name="Gautier V."/>
            <person name="Ament-Velasquez S.L."/>
            <person name="Kruys A."/>
            <person name="Hutchinson M.I."/>
            <person name="Powell A.J."/>
            <person name="Barry K."/>
            <person name="Miller A.N."/>
            <person name="Grigoriev I.V."/>
            <person name="Debuchy R."/>
            <person name="Gladieux P."/>
            <person name="Hiltunen Thoren M."/>
            <person name="Johannesson H."/>
        </authorList>
    </citation>
    <scope>NUCLEOTIDE SEQUENCE</scope>
    <source>
        <strain evidence="2">CBS 508.74</strain>
    </source>
</reference>
<feature type="compositionally biased region" description="Low complexity" evidence="1">
    <location>
        <begin position="31"/>
        <end position="50"/>
    </location>
</feature>
<accession>A0AAN6QRS7</accession>
<sequence>MLSIRHTVTKAFASQAAVRQGTFRRPIALFSTSSQKSVEGSSGSNSPSQSPRMQDKDQVQAEQQAKDPQKMANLGQESNRSKPEDVTGGLHTQGVKGKSRDDESLGKAAKNKASG</sequence>
<dbReference type="EMBL" id="MU853347">
    <property type="protein sequence ID" value="KAK4111067.1"/>
    <property type="molecule type" value="Genomic_DNA"/>
</dbReference>
<dbReference type="AlphaFoldDB" id="A0AAN6QRS7"/>
<evidence type="ECO:0000256" key="1">
    <source>
        <dbReference type="SAM" id="MobiDB-lite"/>
    </source>
</evidence>
<gene>
    <name evidence="2" type="ORF">N656DRAFT_780858</name>
</gene>
<dbReference type="RefSeq" id="XP_064668637.1">
    <property type="nucleotide sequence ID" value="XM_064815459.1"/>
</dbReference>
<dbReference type="GeneID" id="89939584"/>
<feature type="compositionally biased region" description="Basic and acidic residues" evidence="1">
    <location>
        <begin position="53"/>
        <end position="69"/>
    </location>
</feature>
<keyword evidence="3" id="KW-1185">Reference proteome</keyword>
<comment type="caution">
    <text evidence="2">The sequence shown here is derived from an EMBL/GenBank/DDBJ whole genome shotgun (WGS) entry which is preliminary data.</text>
</comment>